<dbReference type="AlphaFoldDB" id="A0A2N9Y3A0"/>
<comment type="caution">
    <text evidence="1">The sequence shown here is derived from an EMBL/GenBank/DDBJ whole genome shotgun (WGS) entry which is preliminary data.</text>
</comment>
<gene>
    <name evidence="1" type="ORF">BHC47_05425</name>
</gene>
<accession>A0A2N9Y3A0</accession>
<sequence>MGSGLRRDYLARNDYFIVTLTGFIYRLDTWESYTYCTEILFANLEEKDNSALNTQLNIILAYE</sequence>
<protein>
    <submittedName>
        <fullName evidence="1">Uncharacterized protein</fullName>
    </submittedName>
</protein>
<name>A0A2N9Y3A0_9NEIS</name>
<proteinExistence type="predicted"/>
<dbReference type="Proteomes" id="UP000231094">
    <property type="component" value="Unassembled WGS sequence"/>
</dbReference>
<organism evidence="1 2">
    <name type="scientific">Snodgrassella alvi</name>
    <dbReference type="NCBI Taxonomy" id="1196083"/>
    <lineage>
        <taxon>Bacteria</taxon>
        <taxon>Pseudomonadati</taxon>
        <taxon>Pseudomonadota</taxon>
        <taxon>Betaproteobacteria</taxon>
        <taxon>Neisseriales</taxon>
        <taxon>Neisseriaceae</taxon>
        <taxon>Snodgrassella</taxon>
    </lineage>
</organism>
<reference evidence="1 2" key="1">
    <citation type="journal article" date="2017" name="MBio">
        <title>Type VI secretion-mediated competition in the bee gut microbiome.</title>
        <authorList>
            <person name="Steele M.I."/>
            <person name="Kwong W.K."/>
            <person name="Powell J.E."/>
            <person name="Whiteley M."/>
            <person name="Moran N.A."/>
        </authorList>
    </citation>
    <scope>NUCLEOTIDE SEQUENCE [LARGE SCALE GENOMIC DNA]</scope>
    <source>
        <strain evidence="1 2">PEB0171</strain>
    </source>
</reference>
<dbReference type="EMBL" id="MEIV01000053">
    <property type="protein sequence ID" value="PIT61937.1"/>
    <property type="molecule type" value="Genomic_DNA"/>
</dbReference>
<dbReference type="RefSeq" id="WP_100116753.1">
    <property type="nucleotide sequence ID" value="NZ_CP160073.2"/>
</dbReference>
<evidence type="ECO:0000313" key="2">
    <source>
        <dbReference type="Proteomes" id="UP000231094"/>
    </source>
</evidence>
<evidence type="ECO:0000313" key="1">
    <source>
        <dbReference type="EMBL" id="PIT61937.1"/>
    </source>
</evidence>